<dbReference type="Proteomes" id="UP000789508">
    <property type="component" value="Unassembled WGS sequence"/>
</dbReference>
<name>A0A9N8YSP8_9GLOM</name>
<dbReference type="EMBL" id="CAJVPS010000112">
    <property type="protein sequence ID" value="CAG8453453.1"/>
    <property type="molecule type" value="Genomic_DNA"/>
</dbReference>
<reference evidence="1" key="1">
    <citation type="submission" date="2021-06" db="EMBL/GenBank/DDBJ databases">
        <authorList>
            <person name="Kallberg Y."/>
            <person name="Tangrot J."/>
            <person name="Rosling A."/>
        </authorList>
    </citation>
    <scope>NUCLEOTIDE SEQUENCE</scope>
    <source>
        <strain evidence="1">FL130A</strain>
    </source>
</reference>
<evidence type="ECO:0000313" key="1">
    <source>
        <dbReference type="EMBL" id="CAG8453453.1"/>
    </source>
</evidence>
<dbReference type="OrthoDB" id="2448606at2759"/>
<evidence type="ECO:0000313" key="2">
    <source>
        <dbReference type="Proteomes" id="UP000789508"/>
    </source>
</evidence>
<keyword evidence="2" id="KW-1185">Reference proteome</keyword>
<dbReference type="AlphaFoldDB" id="A0A9N8YSP8"/>
<organism evidence="1 2">
    <name type="scientific">Ambispora leptoticha</name>
    <dbReference type="NCBI Taxonomy" id="144679"/>
    <lineage>
        <taxon>Eukaryota</taxon>
        <taxon>Fungi</taxon>
        <taxon>Fungi incertae sedis</taxon>
        <taxon>Mucoromycota</taxon>
        <taxon>Glomeromycotina</taxon>
        <taxon>Glomeromycetes</taxon>
        <taxon>Archaeosporales</taxon>
        <taxon>Ambisporaceae</taxon>
        <taxon>Ambispora</taxon>
    </lineage>
</organism>
<gene>
    <name evidence="1" type="ORF">ALEPTO_LOCUS1143</name>
</gene>
<proteinExistence type="predicted"/>
<accession>A0A9N8YSP8</accession>
<protein>
    <submittedName>
        <fullName evidence="1">7919_t:CDS:1</fullName>
    </submittedName>
</protein>
<sequence length="564" mass="64268">MYIHEYFSRKHTEWSITGFLNECNEEPFRFKVDIYLKSLVNIINSDQGRKREKAKALYVKRGVVGILLASLPFRSFSRATKPVLGHRQPFSLAVVKSLLVDLTLVPFGHRQPFSLADEPKPDHELARRWEKERSHKQVHLYQPTINGTVSGPINGAYVSGGTVETVNGTGTISGGTFGVKSFASKKRDQEDYHEELQRKQARIDGENLQPIYNVQIPPPRVVTPPHPPRTPEHQIFSPSSIISPTTRSETWQMARESGLSIETDYREILSLSHILLLQADNFSDLQIEHFSGDTLVDFHKYMRNTYIVKTKVAQGVKTIFRECIETALDEDLGLKEATKNIPVKPLKDHLSEGTLTANIISPVLRSFFHDASIHPAIWPNTASMSSKIRKLADLDPSRAKQPDMIGNVVNNNKTKYEIMFGEITGEGKNNNEKKNNLDLIRLGIFMKDALDLLIKKTGEDHMIFAWQTIVTIWTGYIMVLTTPGLYIMFDTGETELPKSFQTCGQFINGIDNLFTFTEKYENEVQRLRDYINKKKENGNVPVEIINRLRATLRTPQFKEIVKRK</sequence>
<comment type="caution">
    <text evidence="1">The sequence shown here is derived from an EMBL/GenBank/DDBJ whole genome shotgun (WGS) entry which is preliminary data.</text>
</comment>